<keyword evidence="2" id="KW-0732">Signal</keyword>
<feature type="compositionally biased region" description="Basic and acidic residues" evidence="1">
    <location>
        <begin position="626"/>
        <end position="639"/>
    </location>
</feature>
<evidence type="ECO:0000256" key="2">
    <source>
        <dbReference type="SAM" id="SignalP"/>
    </source>
</evidence>
<reference evidence="3 4" key="1">
    <citation type="journal article" date="2021" name="Elife">
        <title>Chloroplast acquisition without the gene transfer in kleptoplastic sea slugs, Plakobranchus ocellatus.</title>
        <authorList>
            <person name="Maeda T."/>
            <person name="Takahashi S."/>
            <person name="Yoshida T."/>
            <person name="Shimamura S."/>
            <person name="Takaki Y."/>
            <person name="Nagai Y."/>
            <person name="Toyoda A."/>
            <person name="Suzuki Y."/>
            <person name="Arimoto A."/>
            <person name="Ishii H."/>
            <person name="Satoh N."/>
            <person name="Nishiyama T."/>
            <person name="Hasebe M."/>
            <person name="Maruyama T."/>
            <person name="Minagawa J."/>
            <person name="Obokata J."/>
            <person name="Shigenobu S."/>
        </authorList>
    </citation>
    <scope>NUCLEOTIDE SEQUENCE [LARGE SCALE GENOMIC DNA]</scope>
</reference>
<feature type="signal peptide" evidence="2">
    <location>
        <begin position="1"/>
        <end position="20"/>
    </location>
</feature>
<evidence type="ECO:0000256" key="1">
    <source>
        <dbReference type="SAM" id="MobiDB-lite"/>
    </source>
</evidence>
<gene>
    <name evidence="3" type="ORF">PoB_005311000</name>
</gene>
<comment type="caution">
    <text evidence="3">The sequence shown here is derived from an EMBL/GenBank/DDBJ whole genome shotgun (WGS) entry which is preliminary data.</text>
</comment>
<accession>A0AAV4C1S0</accession>
<dbReference type="EMBL" id="BLXT01005852">
    <property type="protein sequence ID" value="GFO26605.1"/>
    <property type="molecule type" value="Genomic_DNA"/>
</dbReference>
<evidence type="ECO:0008006" key="5">
    <source>
        <dbReference type="Google" id="ProtNLM"/>
    </source>
</evidence>
<proteinExistence type="predicted"/>
<feature type="chain" id="PRO_5043864833" description="Fibrinogen C-terminal domain-containing protein" evidence="2">
    <location>
        <begin position="21"/>
        <end position="639"/>
    </location>
</feature>
<dbReference type="AlphaFoldDB" id="A0AAV4C1S0"/>
<keyword evidence="4" id="KW-1185">Reference proteome</keyword>
<evidence type="ECO:0000313" key="3">
    <source>
        <dbReference type="EMBL" id="GFO26605.1"/>
    </source>
</evidence>
<dbReference type="Proteomes" id="UP000735302">
    <property type="component" value="Unassembled WGS sequence"/>
</dbReference>
<feature type="region of interest" description="Disordered" evidence="1">
    <location>
        <begin position="610"/>
        <end position="639"/>
    </location>
</feature>
<organism evidence="3 4">
    <name type="scientific">Plakobranchus ocellatus</name>
    <dbReference type="NCBI Taxonomy" id="259542"/>
    <lineage>
        <taxon>Eukaryota</taxon>
        <taxon>Metazoa</taxon>
        <taxon>Spiralia</taxon>
        <taxon>Lophotrochozoa</taxon>
        <taxon>Mollusca</taxon>
        <taxon>Gastropoda</taxon>
        <taxon>Heterobranchia</taxon>
        <taxon>Euthyneura</taxon>
        <taxon>Panpulmonata</taxon>
        <taxon>Sacoglossa</taxon>
        <taxon>Placobranchoidea</taxon>
        <taxon>Plakobranchidae</taxon>
        <taxon>Plakobranchus</taxon>
    </lineage>
</organism>
<evidence type="ECO:0000313" key="4">
    <source>
        <dbReference type="Proteomes" id="UP000735302"/>
    </source>
</evidence>
<protein>
    <recommendedName>
        <fullName evidence="5">Fibrinogen C-terminal domain-containing protein</fullName>
    </recommendedName>
</protein>
<feature type="compositionally biased region" description="Basic residues" evidence="1">
    <location>
        <begin position="611"/>
        <end position="625"/>
    </location>
</feature>
<name>A0AAV4C1S0_9GAST</name>
<sequence>MQMITLCMFLLCLFQVFCEGFDFTYNTPSLATNDTSGQACAMLRCVETLADSSTESRKLLALTIYRLADQTAQQDGQWKQLATVTQDSPQTDTVSKARHISAELFTTRGELKVELTKSEECQSRQYSCVADMVDKQGHVTLKKSVLDGKIGSDVALSLDNVDVENYIPLYNLISALKGTGVFEKVVELEKKLKCIETSLKDSHSASSRLGEKLENFNAKLIEKINSLGEDTGEKIVSSEMRIEDKMERFKDRLEDKIMKSNLERPNSHTPTEICLNQTSLIANVFEFVQSIQQNLTDFGNKVDHVKTTVTNSVMRSQTTLENKLENITELNENIASDVSSLRKTCQSKIPAPVDEYFDALATGRKEWRLAFKGTAYNNVPIYPAYMHGTGIPSEVEDGCKQFNYSLPCASHYRNKDALDNWHNVDEVLFAVYVKGQMVKRIIFNGRGSTFTSWFSAGRVIASSWDDLTRLRHNIFSIKGDKRTWVLRRFQINHLYHDCNTDKGWFLAGDAFPGACSYDKNLGPPIFVYSKGKTVALLSSPHQVARADSVGIFIKPPNFLLLESDAEPEYKPGQREVKRCREEVWAACENYHMLVCFDNGIEEIDSWEQHGKAMKKRDNSKKRRNKAKDIERKRELYAKD</sequence>